<dbReference type="Pfam" id="PF00646">
    <property type="entry name" value="F-box"/>
    <property type="match status" value="1"/>
</dbReference>
<dbReference type="SUPFAM" id="SSF81383">
    <property type="entry name" value="F-box domain"/>
    <property type="match status" value="1"/>
</dbReference>
<organism evidence="5">
    <name type="scientific">Selaginella moellendorffii</name>
    <name type="common">Spikemoss</name>
    <dbReference type="NCBI Taxonomy" id="88036"/>
    <lineage>
        <taxon>Eukaryota</taxon>
        <taxon>Viridiplantae</taxon>
        <taxon>Streptophyta</taxon>
        <taxon>Embryophyta</taxon>
        <taxon>Tracheophyta</taxon>
        <taxon>Lycopodiopsida</taxon>
        <taxon>Selaginellales</taxon>
        <taxon>Selaginellaceae</taxon>
        <taxon>Selaginella</taxon>
    </lineage>
</organism>
<dbReference type="InterPro" id="IPR006652">
    <property type="entry name" value="Kelch_1"/>
</dbReference>
<dbReference type="AlphaFoldDB" id="D8T7I6"/>
<accession>D8T7I6</accession>
<dbReference type="PANTHER" id="PTHR46344:SF27">
    <property type="entry name" value="KELCH REPEAT SUPERFAMILY PROTEIN"/>
    <property type="match status" value="1"/>
</dbReference>
<evidence type="ECO:0000259" key="3">
    <source>
        <dbReference type="SMART" id="SM00256"/>
    </source>
</evidence>
<keyword evidence="2" id="KW-0677">Repeat</keyword>
<evidence type="ECO:0000313" key="4">
    <source>
        <dbReference type="EMBL" id="EFJ07302.1"/>
    </source>
</evidence>
<reference evidence="4 5" key="1">
    <citation type="journal article" date="2011" name="Science">
        <title>The Selaginella genome identifies genetic changes associated with the evolution of vascular plants.</title>
        <authorList>
            <person name="Banks J.A."/>
            <person name="Nishiyama T."/>
            <person name="Hasebe M."/>
            <person name="Bowman J.L."/>
            <person name="Gribskov M."/>
            <person name="dePamphilis C."/>
            <person name="Albert V.A."/>
            <person name="Aono N."/>
            <person name="Aoyama T."/>
            <person name="Ambrose B.A."/>
            <person name="Ashton N.W."/>
            <person name="Axtell M.J."/>
            <person name="Barker E."/>
            <person name="Barker M.S."/>
            <person name="Bennetzen J.L."/>
            <person name="Bonawitz N.D."/>
            <person name="Chapple C."/>
            <person name="Cheng C."/>
            <person name="Correa L.G."/>
            <person name="Dacre M."/>
            <person name="DeBarry J."/>
            <person name="Dreyer I."/>
            <person name="Elias M."/>
            <person name="Engstrom E.M."/>
            <person name="Estelle M."/>
            <person name="Feng L."/>
            <person name="Finet C."/>
            <person name="Floyd S.K."/>
            <person name="Frommer W.B."/>
            <person name="Fujita T."/>
            <person name="Gramzow L."/>
            <person name="Gutensohn M."/>
            <person name="Harholt J."/>
            <person name="Hattori M."/>
            <person name="Heyl A."/>
            <person name="Hirai T."/>
            <person name="Hiwatashi Y."/>
            <person name="Ishikawa M."/>
            <person name="Iwata M."/>
            <person name="Karol K.G."/>
            <person name="Koehler B."/>
            <person name="Kolukisaoglu U."/>
            <person name="Kubo M."/>
            <person name="Kurata T."/>
            <person name="Lalonde S."/>
            <person name="Li K."/>
            <person name="Li Y."/>
            <person name="Litt A."/>
            <person name="Lyons E."/>
            <person name="Manning G."/>
            <person name="Maruyama T."/>
            <person name="Michael T.P."/>
            <person name="Mikami K."/>
            <person name="Miyazaki S."/>
            <person name="Morinaga S."/>
            <person name="Murata T."/>
            <person name="Mueller-Roeber B."/>
            <person name="Nelson D.R."/>
            <person name="Obara M."/>
            <person name="Oguri Y."/>
            <person name="Olmstead R.G."/>
            <person name="Onodera N."/>
            <person name="Petersen B.L."/>
            <person name="Pils B."/>
            <person name="Prigge M."/>
            <person name="Rensing S.A."/>
            <person name="Riano-Pachon D.M."/>
            <person name="Roberts A.W."/>
            <person name="Sato Y."/>
            <person name="Scheller H.V."/>
            <person name="Schulz B."/>
            <person name="Schulz C."/>
            <person name="Shakirov E.V."/>
            <person name="Shibagaki N."/>
            <person name="Shinohara N."/>
            <person name="Shippen D.E."/>
            <person name="Soerensen I."/>
            <person name="Sotooka R."/>
            <person name="Sugimoto N."/>
            <person name="Sugita M."/>
            <person name="Sumikawa N."/>
            <person name="Tanurdzic M."/>
            <person name="Theissen G."/>
            <person name="Ulvskov P."/>
            <person name="Wakazuki S."/>
            <person name="Weng J.K."/>
            <person name="Willats W.W."/>
            <person name="Wipf D."/>
            <person name="Wolf P.G."/>
            <person name="Yang L."/>
            <person name="Zimmer A.D."/>
            <person name="Zhu Q."/>
            <person name="Mitros T."/>
            <person name="Hellsten U."/>
            <person name="Loque D."/>
            <person name="Otillar R."/>
            <person name="Salamov A."/>
            <person name="Schmutz J."/>
            <person name="Shapiro H."/>
            <person name="Lindquist E."/>
            <person name="Lucas S."/>
            <person name="Rokhsar D."/>
            <person name="Grigoriev I.V."/>
        </authorList>
    </citation>
    <scope>NUCLEOTIDE SEQUENCE [LARGE SCALE GENOMIC DNA]</scope>
</reference>
<dbReference type="PANTHER" id="PTHR46344">
    <property type="entry name" value="OS02G0202900 PROTEIN"/>
    <property type="match status" value="1"/>
</dbReference>
<gene>
    <name evidence="4" type="ORF">SELMODRAFT_429850</name>
</gene>
<dbReference type="eggNOG" id="KOG1072">
    <property type="taxonomic scope" value="Eukaryota"/>
</dbReference>
<dbReference type="InParanoid" id="D8T7I6"/>
<dbReference type="SUPFAM" id="SSF117281">
    <property type="entry name" value="Kelch motif"/>
    <property type="match status" value="1"/>
</dbReference>
<dbReference type="Gene3D" id="2.130.10.80">
    <property type="entry name" value="Galactose oxidase/kelch, beta-propeller"/>
    <property type="match status" value="1"/>
</dbReference>
<dbReference type="InterPro" id="IPR037293">
    <property type="entry name" value="Gal_Oxidase_central_sf"/>
</dbReference>
<evidence type="ECO:0000256" key="1">
    <source>
        <dbReference type="ARBA" id="ARBA00022441"/>
    </source>
</evidence>
<dbReference type="InterPro" id="IPR036047">
    <property type="entry name" value="F-box-like_dom_sf"/>
</dbReference>
<feature type="domain" description="F-box" evidence="3">
    <location>
        <begin position="19"/>
        <end position="59"/>
    </location>
</feature>
<dbReference type="EMBL" id="GL377686">
    <property type="protein sequence ID" value="EFJ07302.1"/>
    <property type="molecule type" value="Genomic_DNA"/>
</dbReference>
<dbReference type="InterPro" id="IPR001810">
    <property type="entry name" value="F-box_dom"/>
</dbReference>
<proteinExistence type="predicted"/>
<dbReference type="HOGENOM" id="CLU_478527_0_0_1"/>
<dbReference type="CDD" id="cd22152">
    <property type="entry name" value="F-box_AtAFR-like"/>
    <property type="match status" value="1"/>
</dbReference>
<dbReference type="Proteomes" id="UP000001514">
    <property type="component" value="Unassembled WGS sequence"/>
</dbReference>
<name>D8T7I6_SELML</name>
<dbReference type="KEGG" id="smo:SELMODRAFT_429850"/>
<evidence type="ECO:0000313" key="5">
    <source>
        <dbReference type="Proteomes" id="UP000001514"/>
    </source>
</evidence>
<keyword evidence="5" id="KW-1185">Reference proteome</keyword>
<keyword evidence="1" id="KW-0880">Kelch repeat</keyword>
<dbReference type="InterPro" id="IPR015915">
    <property type="entry name" value="Kelch-typ_b-propeller"/>
</dbReference>
<sequence length="570" mass="61984">MGNKRYLGLELKRSLISGLPNDVARHCLAKVPRIYHRSMRSVSRTWKKTLESEDFFAVRRKSGIADAWLVVILMENGHNSYCIYNLASKSLLLKAPLPDPPLPTGLEIGDVGGGGFATFKTAAVGALLVVLESRTSSRRSSVENHTRIFDSIKNKWRAGSPPTVARSQFAMATVNGTVYVAGGCDHDGDFVPATESYDVATDTWTQRSTMPYNNLDRVDCKVVFQVLGDRCGWVEGKVWRSPASRGAVIEQAGEISINTAVSRGFVSLLKCAADQDDGQWSFASWDAVIQADAGGKPSRDAREGFGLPFAHSGDPVILAENVRTSCHRRVFMEHPRAPWRSLLFESVLPGHKKIPLSAATGCRLEALLVASPPKSGAGHGEPRAYAALGTTILPCASPPDRCRLLCKLLPACPGYRLPARPAALFTFFQLQQHNEPTCLITCALAEHHHLVSVPESIRPPHVNAEPLLVASHLQLDLTIRISQLGRVVAAVAKGENGELKSESGARVANGHPQPPSVVRPVQALGQDGISVKATHHARARGHGNEAPRQQPVCHNAYQLLVWVPDQHRWP</sequence>
<dbReference type="Pfam" id="PF01344">
    <property type="entry name" value="Kelch_1"/>
    <property type="match status" value="1"/>
</dbReference>
<dbReference type="Gramene" id="EFJ07302">
    <property type="protein sequence ID" value="EFJ07302"/>
    <property type="gene ID" value="SELMODRAFT_429850"/>
</dbReference>
<evidence type="ECO:0000256" key="2">
    <source>
        <dbReference type="ARBA" id="ARBA00022737"/>
    </source>
</evidence>
<protein>
    <recommendedName>
        <fullName evidence="3">F-box domain-containing protein</fullName>
    </recommendedName>
</protein>
<dbReference type="SMART" id="SM00256">
    <property type="entry name" value="FBOX"/>
    <property type="match status" value="1"/>
</dbReference>